<evidence type="ECO:0000313" key="2">
    <source>
        <dbReference type="EMBL" id="PIR12716.1"/>
    </source>
</evidence>
<proteinExistence type="predicted"/>
<keyword evidence="1" id="KW-1133">Transmembrane helix</keyword>
<accession>A0A2M6K848</accession>
<name>A0A2M6K848_9BACT</name>
<protein>
    <submittedName>
        <fullName evidence="2">Uncharacterized protein</fullName>
    </submittedName>
</protein>
<keyword evidence="1" id="KW-0812">Transmembrane</keyword>
<keyword evidence="1" id="KW-0472">Membrane</keyword>
<comment type="caution">
    <text evidence="2">The sequence shown here is derived from an EMBL/GenBank/DDBJ whole genome shotgun (WGS) entry which is preliminary data.</text>
</comment>
<dbReference type="EMBL" id="PCWW01000074">
    <property type="protein sequence ID" value="PIR12716.1"/>
    <property type="molecule type" value="Genomic_DNA"/>
</dbReference>
<sequence>MIGEDNKTKLDPKEVERSRWVVLDYIGGKAQKHPTSLKLRGTGENTETLKQENTETLKLKSIETPAPLTDRRGRQKYSSVLTGEAVWAGENTKTSLELERQQGNLLLASLFKKIEPIKPVVRNLKPVKTGNYSYKNEIGRLRVIFLTIVLTLLVILFLILISETMNI</sequence>
<dbReference type="Proteomes" id="UP000230869">
    <property type="component" value="Unassembled WGS sequence"/>
</dbReference>
<gene>
    <name evidence="2" type="ORF">COV49_04515</name>
</gene>
<dbReference type="AlphaFoldDB" id="A0A2M6K848"/>
<evidence type="ECO:0000313" key="3">
    <source>
        <dbReference type="Proteomes" id="UP000230869"/>
    </source>
</evidence>
<reference evidence="2 3" key="1">
    <citation type="submission" date="2017-09" db="EMBL/GenBank/DDBJ databases">
        <title>Depth-based differentiation of microbial function through sediment-hosted aquifers and enrichment of novel symbionts in the deep terrestrial subsurface.</title>
        <authorList>
            <person name="Probst A.J."/>
            <person name="Ladd B."/>
            <person name="Jarett J.K."/>
            <person name="Geller-Mcgrath D.E."/>
            <person name="Sieber C.M."/>
            <person name="Emerson J.B."/>
            <person name="Anantharaman K."/>
            <person name="Thomas B.C."/>
            <person name="Malmstrom R."/>
            <person name="Stieglmeier M."/>
            <person name="Klingl A."/>
            <person name="Woyke T."/>
            <person name="Ryan C.M."/>
            <person name="Banfield J.F."/>
        </authorList>
    </citation>
    <scope>NUCLEOTIDE SEQUENCE [LARGE SCALE GENOMIC DNA]</scope>
    <source>
        <strain evidence="2">CG11_big_fil_rev_8_21_14_0_20_39_10</strain>
    </source>
</reference>
<organism evidence="2 3">
    <name type="scientific">Candidatus Falkowbacteria bacterium CG11_big_fil_rev_8_21_14_0_20_39_10</name>
    <dbReference type="NCBI Taxonomy" id="1974570"/>
    <lineage>
        <taxon>Bacteria</taxon>
        <taxon>Candidatus Falkowiibacteriota</taxon>
    </lineage>
</organism>
<feature type="transmembrane region" description="Helical" evidence="1">
    <location>
        <begin position="143"/>
        <end position="161"/>
    </location>
</feature>
<evidence type="ECO:0000256" key="1">
    <source>
        <dbReference type="SAM" id="Phobius"/>
    </source>
</evidence>